<keyword evidence="1" id="KW-0614">Plasmid</keyword>
<dbReference type="Proteomes" id="UP000027180">
    <property type="component" value="Plasmid pRetIE4771d"/>
</dbReference>
<dbReference type="OrthoDB" id="7365132at2"/>
<evidence type="ECO:0008006" key="3">
    <source>
        <dbReference type="Google" id="ProtNLM"/>
    </source>
</evidence>
<evidence type="ECO:0000313" key="2">
    <source>
        <dbReference type="Proteomes" id="UP000027180"/>
    </source>
</evidence>
<sequence length="91" mass="9864">MSEEASDAGRFLALVAAAQARNAGLTSIQAGLLVAAELNIATDSRSFARKLGIAHALVLRELNALAERDDTLEIVKRDPRTMRVFYRLANP</sequence>
<dbReference type="RefSeq" id="WP_040142020.1">
    <property type="nucleotide sequence ID" value="NZ_CP006990.1"/>
</dbReference>
<accession>A0A060IBD9</accession>
<proteinExistence type="predicted"/>
<protein>
    <recommendedName>
        <fullName evidence="3">Formate dehydrogenase F4B subunit</fullName>
    </recommendedName>
</protein>
<gene>
    <name evidence="1" type="ORF">IE4771_PD00424</name>
</gene>
<organism evidence="1 2">
    <name type="scientific">Rhizobium etli bv. mimosae str. IE4771</name>
    <dbReference type="NCBI Taxonomy" id="1432050"/>
    <lineage>
        <taxon>Bacteria</taxon>
        <taxon>Pseudomonadati</taxon>
        <taxon>Pseudomonadota</taxon>
        <taxon>Alphaproteobacteria</taxon>
        <taxon>Hyphomicrobiales</taxon>
        <taxon>Rhizobiaceae</taxon>
        <taxon>Rhizobium/Agrobacterium group</taxon>
        <taxon>Rhizobium</taxon>
    </lineage>
</organism>
<dbReference type="EMBL" id="CP006990">
    <property type="protein sequence ID" value="AIC30979.1"/>
    <property type="molecule type" value="Genomic_DNA"/>
</dbReference>
<geneLocation type="plasmid" evidence="1 2">
    <name>pRetIE4771d</name>
</geneLocation>
<name>A0A060IBD9_RHIET</name>
<reference evidence="1 2" key="1">
    <citation type="submission" date="2013-12" db="EMBL/GenBank/DDBJ databases">
        <title>Complete genome sequence of Rhizobium etli bv. mimosae IE4771.</title>
        <authorList>
            <person name="Bustos P."/>
            <person name="Santamaria R.I."/>
            <person name="Lozano L."/>
            <person name="Ormeno-Orrillo E."/>
            <person name="Rogel M.A."/>
            <person name="Romero D."/>
            <person name="Cevallos M.A."/>
            <person name="Martinez-Romero E."/>
            <person name="Gonzalez V."/>
        </authorList>
    </citation>
    <scope>NUCLEOTIDE SEQUENCE [LARGE SCALE GENOMIC DNA]</scope>
    <source>
        <strain evidence="1 2">IE4771</strain>
        <plasmid evidence="2">Plasmid pRetIE4771d</plasmid>
    </source>
</reference>
<evidence type="ECO:0000313" key="1">
    <source>
        <dbReference type="EMBL" id="AIC30979.1"/>
    </source>
</evidence>
<dbReference type="AlphaFoldDB" id="A0A060IBD9"/>
<dbReference type="KEGG" id="rei:IE4771_PD00424"/>
<dbReference type="HOGENOM" id="CLU_174540_0_0_5"/>